<keyword evidence="1" id="KW-0812">Transmembrane</keyword>
<keyword evidence="1" id="KW-1133">Transmembrane helix</keyword>
<dbReference type="RefSeq" id="WP_145235389.1">
    <property type="nucleotide sequence ID" value="NZ_CP036273.1"/>
</dbReference>
<evidence type="ECO:0000256" key="1">
    <source>
        <dbReference type="SAM" id="Phobius"/>
    </source>
</evidence>
<organism evidence="2 3">
    <name type="scientific">Urbifossiella limnaea</name>
    <dbReference type="NCBI Taxonomy" id="2528023"/>
    <lineage>
        <taxon>Bacteria</taxon>
        <taxon>Pseudomonadati</taxon>
        <taxon>Planctomycetota</taxon>
        <taxon>Planctomycetia</taxon>
        <taxon>Gemmatales</taxon>
        <taxon>Gemmataceae</taxon>
        <taxon>Urbifossiella</taxon>
    </lineage>
</organism>
<proteinExistence type="predicted"/>
<reference evidence="2 3" key="1">
    <citation type="submission" date="2019-02" db="EMBL/GenBank/DDBJ databases">
        <title>Deep-cultivation of Planctomycetes and their phenomic and genomic characterization uncovers novel biology.</title>
        <authorList>
            <person name="Wiegand S."/>
            <person name="Jogler M."/>
            <person name="Boedeker C."/>
            <person name="Pinto D."/>
            <person name="Vollmers J."/>
            <person name="Rivas-Marin E."/>
            <person name="Kohn T."/>
            <person name="Peeters S.H."/>
            <person name="Heuer A."/>
            <person name="Rast P."/>
            <person name="Oberbeckmann S."/>
            <person name="Bunk B."/>
            <person name="Jeske O."/>
            <person name="Meyerdierks A."/>
            <person name="Storesund J.E."/>
            <person name="Kallscheuer N."/>
            <person name="Luecker S."/>
            <person name="Lage O.M."/>
            <person name="Pohl T."/>
            <person name="Merkel B.J."/>
            <person name="Hornburger P."/>
            <person name="Mueller R.-W."/>
            <person name="Bruemmer F."/>
            <person name="Labrenz M."/>
            <person name="Spormann A.M."/>
            <person name="Op den Camp H."/>
            <person name="Overmann J."/>
            <person name="Amann R."/>
            <person name="Jetten M.S.M."/>
            <person name="Mascher T."/>
            <person name="Medema M.H."/>
            <person name="Devos D.P."/>
            <person name="Kaster A.-K."/>
            <person name="Ovreas L."/>
            <person name="Rohde M."/>
            <person name="Galperin M.Y."/>
            <person name="Jogler C."/>
        </authorList>
    </citation>
    <scope>NUCLEOTIDE SEQUENCE [LARGE SCALE GENOMIC DNA]</scope>
    <source>
        <strain evidence="2 3">ETA_A1</strain>
    </source>
</reference>
<accession>A0A517XPI3</accession>
<keyword evidence="1" id="KW-0472">Membrane</keyword>
<dbReference type="EMBL" id="CP036273">
    <property type="protein sequence ID" value="QDU19413.1"/>
    <property type="molecule type" value="Genomic_DNA"/>
</dbReference>
<feature type="transmembrane region" description="Helical" evidence="1">
    <location>
        <begin position="6"/>
        <end position="26"/>
    </location>
</feature>
<feature type="transmembrane region" description="Helical" evidence="1">
    <location>
        <begin position="47"/>
        <end position="68"/>
    </location>
</feature>
<evidence type="ECO:0000313" key="2">
    <source>
        <dbReference type="EMBL" id="QDU19413.1"/>
    </source>
</evidence>
<protein>
    <submittedName>
        <fullName evidence="2">Uncharacterized protein</fullName>
    </submittedName>
</protein>
<keyword evidence="3" id="KW-1185">Reference proteome</keyword>
<gene>
    <name evidence="2" type="ORF">ETAA1_13370</name>
</gene>
<dbReference type="AlphaFoldDB" id="A0A517XPI3"/>
<name>A0A517XPI3_9BACT</name>
<evidence type="ECO:0000313" key="3">
    <source>
        <dbReference type="Proteomes" id="UP000319576"/>
    </source>
</evidence>
<dbReference type="KEGG" id="uli:ETAA1_13370"/>
<feature type="transmembrane region" description="Helical" evidence="1">
    <location>
        <begin position="106"/>
        <end position="126"/>
    </location>
</feature>
<sequence length="256" mass="27764">MHWFAVALDTAASLLAVSGTALYVLVPWVKRHAQQWLRAALRNRRAYLLAFECSGVFLSVWGVLGQLVRQYPLVVDLLANNGVDVPEVLAATGIHLDLRTLGGLRLGLLAVAVGCMAAGLLCRVYGRREVFGGVREAVEYGVMRGLSAVSYVVVRGGERVATTATRLPLDEARWRACVDEFPAAMAKLSADVRPARQGENVRVAYETAEGLVYYYRFGAHAYLVASAAGGRGRRRAEAEARHLIRSIQALASVRGA</sequence>
<dbReference type="Proteomes" id="UP000319576">
    <property type="component" value="Chromosome"/>
</dbReference>